<dbReference type="Proteomes" id="UP000262878">
    <property type="component" value="Unassembled WGS sequence"/>
</dbReference>
<proteinExistence type="predicted"/>
<reference evidence="1 2" key="1">
    <citation type="journal article" date="2018" name="Nat. Biotechnol.">
        <title>A standardized bacterial taxonomy based on genome phylogeny substantially revises the tree of life.</title>
        <authorList>
            <person name="Parks D.H."/>
            <person name="Chuvochina M."/>
            <person name="Waite D.W."/>
            <person name="Rinke C."/>
            <person name="Skarshewski A."/>
            <person name="Chaumeil P.A."/>
            <person name="Hugenholtz P."/>
        </authorList>
    </citation>
    <scope>NUCLEOTIDE SEQUENCE [LARGE SCALE GENOMIC DNA]</scope>
    <source>
        <strain evidence="1">UBA9360</strain>
    </source>
</reference>
<gene>
    <name evidence="1" type="ORF">DCR58_02000</name>
</gene>
<dbReference type="AlphaFoldDB" id="A0A348WLX7"/>
<comment type="caution">
    <text evidence="1">The sequence shown here is derived from an EMBL/GenBank/DDBJ whole genome shotgun (WGS) entry which is preliminary data.</text>
</comment>
<accession>A0A348WLX7</accession>
<evidence type="ECO:0000313" key="1">
    <source>
        <dbReference type="EMBL" id="HAR55539.1"/>
    </source>
</evidence>
<sequence length="427" mass="48568">MQDTAYGSQNTAISAHRATQAPCAVTLPYVNPLSCELIGQTVVYKGKAKRLFTTALPPIDSLTLVYERVSETLREAIEMGAISSEETQALIASFDETTDPRHIIHLLQCKIDNLEMAEELQAIHDNASAIYAAIHALGYRTDTLCVGDIAIGEDGVYFALSEALRVTIIDDRHLPYPVQLGLAALAQYFGKLCGTATEDSFIHYSEDYETLTCLSEKAKRDLLSLETDLEASAYLAEFESIAEDTVWSEFMDLMENYYGYYIENDEHHDDIATLIQAHRGRLAFTMADQFKPENTYRLSQGKKLMRRLKRLSRHYEKHACAPLLEQLIALLHIATLHYRPAQYEFVFLTDAYALEYQQAVCMKSIESSTINDDFSESEKHIMETGEYAHIAIEIDNDRFMAVWRNHQLGWLLLHCLEHTLKEYQNHV</sequence>
<organism evidence="1 2">
    <name type="scientific">Idiomarina baltica</name>
    <dbReference type="NCBI Taxonomy" id="190892"/>
    <lineage>
        <taxon>Bacteria</taxon>
        <taxon>Pseudomonadati</taxon>
        <taxon>Pseudomonadota</taxon>
        <taxon>Gammaproteobacteria</taxon>
        <taxon>Alteromonadales</taxon>
        <taxon>Idiomarinaceae</taxon>
        <taxon>Idiomarina</taxon>
    </lineage>
</organism>
<name>A0A348WLX7_9GAMM</name>
<dbReference type="EMBL" id="DMUP01000042">
    <property type="protein sequence ID" value="HAR55539.1"/>
    <property type="molecule type" value="Genomic_DNA"/>
</dbReference>
<evidence type="ECO:0000313" key="2">
    <source>
        <dbReference type="Proteomes" id="UP000262878"/>
    </source>
</evidence>
<protein>
    <submittedName>
        <fullName evidence="1">Uncharacterized protein</fullName>
    </submittedName>
</protein>